<dbReference type="EMBL" id="KL142400">
    <property type="protein sequence ID" value="KDR69814.1"/>
    <property type="molecule type" value="Genomic_DNA"/>
</dbReference>
<sequence>MTSRAAYKGTRRRLVLAFDIGTTYSGISYSVLDPGQVPQIKGVTRFPAHEHISGASKIPTIIYYDQQGKVRAVGAEATREGIYEAAEDGNWVKAEWFKLHLRSKVGAGKNIHQNIPPLPPNKTVVDVFADFLRYMLECASSYIQDTHANGPAMWKSVEDDIDFVLSHPNGWEGKEQSQMRRAAVISGLIPDTPAGHARVSFVTEGEASLHFAIQNGVLSAAMKNGDGIVIVDAGGGTIDVSSYNSKTNDATDTYEEIAAPQCHFHGSVFVSIHARVFLEAFLEDSTFVDDLDHIIRCFDKTTKPRFRKADEPQYIKFGSTRDNDPQCNIRFGQLKLAGSDVAEFFEPSVKCIVAAVLDQRKTSHNKISHVVLVGGFAASDWLFNSVFTPLEKLGLNVLRPENHVNKAVSDGAISFYLDHFVRSRVSKVTYGSFCATQYDSTDPEHVARSADILTFNSGTVMVNHYFASILPKNTQVSETKEFRYSFHRESRDRASFNAVASPVWCYRGSIAEPKWKDIDTTNYTQLCDIVTDLSHLPLSPMTNPQGETYYRLYYEIVLLFGLTEMKAQCAWKENGVEKKGPAKIVYDADITRDDP</sequence>
<dbReference type="InterPro" id="IPR043129">
    <property type="entry name" value="ATPase_NBD"/>
</dbReference>
<dbReference type="PANTHER" id="PTHR14187">
    <property type="entry name" value="ALPHA KINASE/ELONGATION FACTOR 2 KINASE"/>
    <property type="match status" value="1"/>
</dbReference>
<dbReference type="CDD" id="cd10170">
    <property type="entry name" value="ASKHA_NBD_HSP70"/>
    <property type="match status" value="1"/>
</dbReference>
<dbReference type="OrthoDB" id="2963168at2759"/>
<organism evidence="1 2">
    <name type="scientific">Galerina marginata (strain CBS 339.88)</name>
    <dbReference type="NCBI Taxonomy" id="685588"/>
    <lineage>
        <taxon>Eukaryota</taxon>
        <taxon>Fungi</taxon>
        <taxon>Dikarya</taxon>
        <taxon>Basidiomycota</taxon>
        <taxon>Agaricomycotina</taxon>
        <taxon>Agaricomycetes</taxon>
        <taxon>Agaricomycetidae</taxon>
        <taxon>Agaricales</taxon>
        <taxon>Agaricineae</taxon>
        <taxon>Strophariaceae</taxon>
        <taxon>Galerina</taxon>
    </lineage>
</organism>
<dbReference type="Proteomes" id="UP000027222">
    <property type="component" value="Unassembled WGS sequence"/>
</dbReference>
<evidence type="ECO:0000313" key="1">
    <source>
        <dbReference type="EMBL" id="KDR69814.1"/>
    </source>
</evidence>
<keyword evidence="2" id="KW-1185">Reference proteome</keyword>
<dbReference type="AlphaFoldDB" id="A0A067SQ38"/>
<dbReference type="STRING" id="685588.A0A067SQ38"/>
<evidence type="ECO:0000313" key="2">
    <source>
        <dbReference type="Proteomes" id="UP000027222"/>
    </source>
</evidence>
<dbReference type="Gene3D" id="3.30.420.40">
    <property type="match status" value="1"/>
</dbReference>
<proteinExistence type="predicted"/>
<accession>A0A067SQ38</accession>
<protein>
    <submittedName>
        <fullName evidence="1">Uncharacterized protein</fullName>
    </submittedName>
</protein>
<reference evidence="2" key="1">
    <citation type="journal article" date="2014" name="Proc. Natl. Acad. Sci. U.S.A.">
        <title>Extensive sampling of basidiomycete genomes demonstrates inadequacy of the white-rot/brown-rot paradigm for wood decay fungi.</title>
        <authorList>
            <person name="Riley R."/>
            <person name="Salamov A.A."/>
            <person name="Brown D.W."/>
            <person name="Nagy L.G."/>
            <person name="Floudas D."/>
            <person name="Held B.W."/>
            <person name="Levasseur A."/>
            <person name="Lombard V."/>
            <person name="Morin E."/>
            <person name="Otillar R."/>
            <person name="Lindquist E.A."/>
            <person name="Sun H."/>
            <person name="LaButti K.M."/>
            <person name="Schmutz J."/>
            <person name="Jabbour D."/>
            <person name="Luo H."/>
            <person name="Baker S.E."/>
            <person name="Pisabarro A.G."/>
            <person name="Walton J.D."/>
            <person name="Blanchette R.A."/>
            <person name="Henrissat B."/>
            <person name="Martin F."/>
            <person name="Cullen D."/>
            <person name="Hibbett D.S."/>
            <person name="Grigoriev I.V."/>
        </authorList>
    </citation>
    <scope>NUCLEOTIDE SEQUENCE [LARGE SCALE GENOMIC DNA]</scope>
    <source>
        <strain evidence="2">CBS 339.88</strain>
    </source>
</reference>
<gene>
    <name evidence="1" type="ORF">GALMADRAFT_255630</name>
</gene>
<name>A0A067SQ38_GALM3</name>
<dbReference type="SUPFAM" id="SSF53067">
    <property type="entry name" value="Actin-like ATPase domain"/>
    <property type="match status" value="2"/>
</dbReference>
<dbReference type="HOGENOM" id="CLU_009958_4_2_1"/>
<dbReference type="PANTHER" id="PTHR14187:SF5">
    <property type="entry name" value="HEAT SHOCK 70 KDA PROTEIN 12A"/>
    <property type="match status" value="1"/>
</dbReference>